<dbReference type="GeneTree" id="ENSGT00940000163717"/>
<keyword evidence="6" id="KW-1279">T cell receptor</keyword>
<dbReference type="GO" id="GO:0002250">
    <property type="term" value="P:adaptive immune response"/>
    <property type="evidence" value="ECO:0007669"/>
    <property type="project" value="UniProtKB-KW"/>
</dbReference>
<dbReference type="SMART" id="SM00406">
    <property type="entry name" value="IGv"/>
    <property type="match status" value="1"/>
</dbReference>
<keyword evidence="4" id="KW-0675">Receptor</keyword>
<feature type="chain" id="PRO_5021383990" description="Ig-like domain-containing protein" evidence="7">
    <location>
        <begin position="21"/>
        <end position="137"/>
    </location>
</feature>
<keyword evidence="5" id="KW-0393">Immunoglobulin domain</keyword>
<dbReference type="InterPro" id="IPR013106">
    <property type="entry name" value="Ig_V-set"/>
</dbReference>
<evidence type="ECO:0000256" key="2">
    <source>
        <dbReference type="ARBA" id="ARBA00022859"/>
    </source>
</evidence>
<evidence type="ECO:0000256" key="4">
    <source>
        <dbReference type="ARBA" id="ARBA00023170"/>
    </source>
</evidence>
<evidence type="ECO:0000256" key="3">
    <source>
        <dbReference type="ARBA" id="ARBA00023130"/>
    </source>
</evidence>
<keyword evidence="3" id="KW-1064">Adaptive immunity</keyword>
<keyword evidence="1 7" id="KW-0732">Signal</keyword>
<name>A0A4W2GR54_BOBOX</name>
<dbReference type="Pfam" id="PF07686">
    <property type="entry name" value="V-set"/>
    <property type="match status" value="1"/>
</dbReference>
<organism evidence="9 10">
    <name type="scientific">Bos indicus x Bos taurus</name>
    <name type="common">Hybrid cattle</name>
    <dbReference type="NCBI Taxonomy" id="30522"/>
    <lineage>
        <taxon>Eukaryota</taxon>
        <taxon>Metazoa</taxon>
        <taxon>Chordata</taxon>
        <taxon>Craniata</taxon>
        <taxon>Vertebrata</taxon>
        <taxon>Euteleostomi</taxon>
        <taxon>Mammalia</taxon>
        <taxon>Eutheria</taxon>
        <taxon>Laurasiatheria</taxon>
        <taxon>Artiodactyla</taxon>
        <taxon>Ruminantia</taxon>
        <taxon>Pecora</taxon>
        <taxon>Bovidae</taxon>
        <taxon>Bovinae</taxon>
        <taxon>Bos</taxon>
    </lineage>
</organism>
<dbReference type="PROSITE" id="PS50835">
    <property type="entry name" value="IG_LIKE"/>
    <property type="match status" value="1"/>
</dbReference>
<evidence type="ECO:0000256" key="5">
    <source>
        <dbReference type="ARBA" id="ARBA00023319"/>
    </source>
</evidence>
<dbReference type="Proteomes" id="UP000429181">
    <property type="component" value="Chromosome 10"/>
</dbReference>
<accession>A0A4W2GR54</accession>
<evidence type="ECO:0000313" key="9">
    <source>
        <dbReference type="Ensembl" id="ENSBIXP00005019608.1"/>
    </source>
</evidence>
<evidence type="ECO:0000259" key="8">
    <source>
        <dbReference type="PROSITE" id="PS50835"/>
    </source>
</evidence>
<dbReference type="GO" id="GO:0042101">
    <property type="term" value="C:T cell receptor complex"/>
    <property type="evidence" value="ECO:0007669"/>
    <property type="project" value="UniProtKB-KW"/>
</dbReference>
<feature type="domain" description="Ig-like" evidence="8">
    <location>
        <begin position="37"/>
        <end position="112"/>
    </location>
</feature>
<sequence>MERNTLPASWLILWLHLGRASSLLIVEQHPPLLWFQEGETTNFTCSFPSSSFYALHWYRWEPAKSPKNLFVISVNGDEKKQGRVRVTLNTKEGYSSMYIRGSQPEDSATYLCASTQCPSAFCSPSPNPCLLLLWDKH</sequence>
<evidence type="ECO:0000256" key="1">
    <source>
        <dbReference type="ARBA" id="ARBA00022729"/>
    </source>
</evidence>
<evidence type="ECO:0000313" key="10">
    <source>
        <dbReference type="Proteomes" id="UP000429181"/>
    </source>
</evidence>
<dbReference type="InterPro" id="IPR003599">
    <property type="entry name" value="Ig_sub"/>
</dbReference>
<dbReference type="PANTHER" id="PTHR19343:SF17">
    <property type="entry name" value="IG-LIKE DOMAIN-CONTAINING PROTEIN"/>
    <property type="match status" value="1"/>
</dbReference>
<dbReference type="GO" id="GO:0042605">
    <property type="term" value="F:peptide antigen binding"/>
    <property type="evidence" value="ECO:0007669"/>
    <property type="project" value="TreeGrafter"/>
</dbReference>
<protein>
    <recommendedName>
        <fullName evidence="8">Ig-like domain-containing protein</fullName>
    </recommendedName>
</protein>
<dbReference type="InterPro" id="IPR036179">
    <property type="entry name" value="Ig-like_dom_sf"/>
</dbReference>
<reference evidence="9" key="2">
    <citation type="submission" date="2025-08" db="UniProtKB">
        <authorList>
            <consortium name="Ensembl"/>
        </authorList>
    </citation>
    <scope>IDENTIFICATION</scope>
</reference>
<dbReference type="PANTHER" id="PTHR19343">
    <property type="entry name" value="T CELL RECEPTOR ALPHA VARIABLE 1-2"/>
    <property type="match status" value="1"/>
</dbReference>
<reference evidence="9 10" key="1">
    <citation type="submission" date="2018-11" db="EMBL/GenBank/DDBJ databases">
        <title>Haplotype-resolved cattle genomes.</title>
        <authorList>
            <person name="Low W.Y."/>
            <person name="Tearle R."/>
            <person name="Bickhart D.M."/>
            <person name="Rosen B.D."/>
            <person name="Koren S."/>
            <person name="Rhie A."/>
            <person name="Hiendleder S."/>
            <person name="Phillippy A.M."/>
            <person name="Smith T.P.L."/>
            <person name="Williams J.L."/>
        </authorList>
    </citation>
    <scope>NUCLEOTIDE SEQUENCE [LARGE SCALE GENOMIC DNA]</scope>
</reference>
<dbReference type="InterPro" id="IPR013783">
    <property type="entry name" value="Ig-like_fold"/>
</dbReference>
<evidence type="ECO:0000256" key="6">
    <source>
        <dbReference type="ARBA" id="ARBA00043266"/>
    </source>
</evidence>
<proteinExistence type="predicted"/>
<dbReference type="Gene3D" id="2.60.40.10">
    <property type="entry name" value="Immunoglobulins"/>
    <property type="match status" value="1"/>
</dbReference>
<dbReference type="InterPro" id="IPR051006">
    <property type="entry name" value="TCR_variable_domain"/>
</dbReference>
<evidence type="ECO:0000256" key="7">
    <source>
        <dbReference type="SAM" id="SignalP"/>
    </source>
</evidence>
<dbReference type="SUPFAM" id="SSF48726">
    <property type="entry name" value="Immunoglobulin"/>
    <property type="match status" value="1"/>
</dbReference>
<feature type="signal peptide" evidence="7">
    <location>
        <begin position="1"/>
        <end position="20"/>
    </location>
</feature>
<dbReference type="Ensembl" id="ENSBIXT00005032547.1">
    <property type="protein sequence ID" value="ENSBIXP00005019608.1"/>
    <property type="gene ID" value="ENSBIXG00005022766.1"/>
</dbReference>
<dbReference type="SMART" id="SM00409">
    <property type="entry name" value="IG"/>
    <property type="match status" value="1"/>
</dbReference>
<keyword evidence="2" id="KW-0391">Immunity</keyword>
<dbReference type="InterPro" id="IPR007110">
    <property type="entry name" value="Ig-like_dom"/>
</dbReference>
<dbReference type="AlphaFoldDB" id="A0A4W2GR54"/>